<dbReference type="GO" id="GO:0005737">
    <property type="term" value="C:cytoplasm"/>
    <property type="evidence" value="ECO:0007669"/>
    <property type="project" value="TreeGrafter"/>
</dbReference>
<dbReference type="OrthoDB" id="6267521at2759"/>
<feature type="compositionally biased region" description="Polar residues" evidence="1">
    <location>
        <begin position="558"/>
        <end position="577"/>
    </location>
</feature>
<feature type="region of interest" description="Disordered" evidence="1">
    <location>
        <begin position="1010"/>
        <end position="1029"/>
    </location>
</feature>
<dbReference type="PANTHER" id="PTHR10170">
    <property type="entry name" value="HUNTINGTON DISEASE PROTEIN"/>
    <property type="match status" value="1"/>
</dbReference>
<reference evidence="2" key="1">
    <citation type="submission" date="2019-05" db="EMBL/GenBank/DDBJ databases">
        <title>Annotation for the trematode Paragonimus heterotremus.</title>
        <authorList>
            <person name="Choi Y.-J."/>
        </authorList>
    </citation>
    <scope>NUCLEOTIDE SEQUENCE</scope>
    <source>
        <strain evidence="2">LC</strain>
    </source>
</reference>
<evidence type="ECO:0000313" key="2">
    <source>
        <dbReference type="EMBL" id="KAF5398155.1"/>
    </source>
</evidence>
<evidence type="ECO:0000313" key="3">
    <source>
        <dbReference type="Proteomes" id="UP000748531"/>
    </source>
</evidence>
<proteinExistence type="predicted"/>
<dbReference type="InterPro" id="IPR028426">
    <property type="entry name" value="Huntingtin_fam"/>
</dbReference>
<dbReference type="InterPro" id="IPR048413">
    <property type="entry name" value="Htt_C-HEAT_rpt"/>
</dbReference>
<dbReference type="Proteomes" id="UP000748531">
    <property type="component" value="Unassembled WGS sequence"/>
</dbReference>
<comment type="caution">
    <text evidence="2">The sequence shown here is derived from an EMBL/GenBank/DDBJ whole genome shotgun (WGS) entry which is preliminary data.</text>
</comment>
<organism evidence="2 3">
    <name type="scientific">Paragonimus heterotremus</name>
    <dbReference type="NCBI Taxonomy" id="100268"/>
    <lineage>
        <taxon>Eukaryota</taxon>
        <taxon>Metazoa</taxon>
        <taxon>Spiralia</taxon>
        <taxon>Lophotrochozoa</taxon>
        <taxon>Platyhelminthes</taxon>
        <taxon>Trematoda</taxon>
        <taxon>Digenea</taxon>
        <taxon>Plagiorchiida</taxon>
        <taxon>Troglotremata</taxon>
        <taxon>Troglotrematidae</taxon>
        <taxon>Paragonimus</taxon>
    </lineage>
</organism>
<keyword evidence="3" id="KW-1185">Reference proteome</keyword>
<sequence>MGYQIDLDDDPQTRTPLLSRSVSVFPCSVSLVQTTLDLMDHVIQFISVRLIKGVDMLGDRAEHVLPLFVTFLSAVDCQASLSEPLTIWHAHPSPPMSVQLTPLEDPLLINLVTPKYPSLFGTMYPEPVAATLVHRYTSVTIAASAANALSAKLENRAAASLLLASDRIGPCQALNKCRLLRSSINASGLQGSLTRCLLGCIRLLNITLTPEDKRPTPSQPQCTEFPSLIGLEPDRLAAVIGRVGGMGWLDRRQFEHVWMSYLELLASSNKEEIDDLVSIDDDAGQQLTNAGPQELDTTDLQYIEHNQCLELGLFGLTRLLLDAALRPHPGDPLHSQLLHQPRSATPHFSHTKQVVLLCRICLPLYTPLKLLLFRTVLGRRLTSIISLIEYEHGRVNQEHPIDTQLTRLPPGIAPVHTGESEASTISIGSCGGLMELAVNTIEPNLEKLGDAPGLPSPSQFPVYWLVRRLIPSTNSPHIPEQDVSERPEDTDKRYLLSASYSPMLASRSWKSGSSGHLITEYEDLLFSCLQSTQLLYQSWSTSASRPVDNLSEKPGLNTPLTITTDSSGSLRSESRLPTAQERHTLPSTKRSKGLPLSVSGSVIRSALLLSDLFTAREQFEWLKLYFKDTLETLPSLTDFPAPIHAWLTLGLAKCTAVLELACSDPHSQLLHSVNLEPAVQQTRLALDCPVIPIQTAGLHSAMWLLHAALLIRTQPHQRQMQQHSPPTGSPLLNELYSQMCTYVERQLLMLFGPLPAVHPTAEEVNSNGSTDAGNNIVGTTDSHKLGSSGSRWNNSISGHGTSGLKRLMAGMLGSGAGKSTSASPTVEPFDAAACPRISPTTSLSTVDGRIERHQLTVLAAAFFLSEHFSAPPVYPVLTEFGSGLTEMLSGLTAGLFRLASVMLADTTQPPPLLQTAVLKSQTKQSYYAALGAGTTTNLCCSLSVHTAWCRGIGRLILTGRLGKGATESLQKMCITRLRGCRSPHISLPVMRLLVTCMYANAGRVNAQIQQHRQRASLSSTRTETDTTSTHEPLLTVDPIISSASPVDGSTTESKLEVKPTNVSDQHLTSNSLDAEATVGMTQEFLSCLWERLRGGLAPIQMSSSISFAPSWVWTAWTSGMEASVVARLLPAASTDIIQAILGSLILSKCDGIHSRDEYVADPVLNKALGEFARLDHAHPQLAAQTLAQLFGLFLDTEGGRALVRQWVLLSLPTLLNRQPRRLAIWAATVCLLASATRPALRAAYPFSLLHLCYSEFSSVDECGFHFPSESSSTQLLSDLLCLASLHFIRFGLLRRSPNDGPKAKRRSEERITFLNMFKQVAGKPSELNASGHILTSDATLSDHDVYTFRRVYWYLESELHTDLAERLSVCDSPVL</sequence>
<evidence type="ECO:0000256" key="1">
    <source>
        <dbReference type="SAM" id="MobiDB-lite"/>
    </source>
</evidence>
<dbReference type="EMBL" id="LUCH01005340">
    <property type="protein sequence ID" value="KAF5398155.1"/>
    <property type="molecule type" value="Genomic_DNA"/>
</dbReference>
<feature type="region of interest" description="Disordered" evidence="1">
    <location>
        <begin position="762"/>
        <end position="796"/>
    </location>
</feature>
<dbReference type="Pfam" id="PF20927">
    <property type="entry name" value="Htt_C-HEAT"/>
    <property type="match status" value="1"/>
</dbReference>
<dbReference type="PANTHER" id="PTHR10170:SF10">
    <property type="entry name" value="HUNTINGTIN"/>
    <property type="match status" value="1"/>
</dbReference>
<protein>
    <recommendedName>
        <fullName evidence="4">Huntingtin</fullName>
    </recommendedName>
</protein>
<feature type="compositionally biased region" description="Polar residues" evidence="1">
    <location>
        <begin position="763"/>
        <end position="796"/>
    </location>
</feature>
<feature type="region of interest" description="Disordered" evidence="1">
    <location>
        <begin position="545"/>
        <end position="592"/>
    </location>
</feature>
<gene>
    <name evidence="2" type="ORF">PHET_08942</name>
</gene>
<evidence type="ECO:0008006" key="4">
    <source>
        <dbReference type="Google" id="ProtNLM"/>
    </source>
</evidence>
<feature type="compositionally biased region" description="Low complexity" evidence="1">
    <location>
        <begin position="1016"/>
        <end position="1029"/>
    </location>
</feature>
<name>A0A8J4WP87_9TREM</name>
<accession>A0A8J4WP87</accession>